<gene>
    <name evidence="6" type="ORF">HUK82_06275</name>
</gene>
<dbReference type="InterPro" id="IPR020846">
    <property type="entry name" value="MFS_dom"/>
</dbReference>
<dbReference type="SUPFAM" id="SSF103473">
    <property type="entry name" value="MFS general substrate transporter"/>
    <property type="match status" value="1"/>
</dbReference>
<dbReference type="GO" id="GO:0022857">
    <property type="term" value="F:transmembrane transporter activity"/>
    <property type="evidence" value="ECO:0007669"/>
    <property type="project" value="InterPro"/>
</dbReference>
<dbReference type="EMBL" id="JABXXR010000030">
    <property type="protein sequence ID" value="NVN40171.1"/>
    <property type="molecule type" value="Genomic_DNA"/>
</dbReference>
<feature type="transmembrane region" description="Helical" evidence="4">
    <location>
        <begin position="212"/>
        <end position="235"/>
    </location>
</feature>
<dbReference type="PROSITE" id="PS50850">
    <property type="entry name" value="MFS"/>
    <property type="match status" value="1"/>
</dbReference>
<evidence type="ECO:0000259" key="5">
    <source>
        <dbReference type="PROSITE" id="PS50850"/>
    </source>
</evidence>
<evidence type="ECO:0000256" key="3">
    <source>
        <dbReference type="ARBA" id="ARBA00023136"/>
    </source>
</evidence>
<dbReference type="AlphaFoldDB" id="A0A850PG84"/>
<feature type="transmembrane region" description="Helical" evidence="4">
    <location>
        <begin position="170"/>
        <end position="191"/>
    </location>
</feature>
<keyword evidence="3 4" id="KW-0472">Membrane</keyword>
<feature type="transmembrane region" description="Helical" evidence="4">
    <location>
        <begin position="104"/>
        <end position="125"/>
    </location>
</feature>
<feature type="transmembrane region" description="Helical" evidence="4">
    <location>
        <begin position="79"/>
        <end position="98"/>
    </location>
</feature>
<feature type="transmembrane region" description="Helical" evidence="4">
    <location>
        <begin position="305"/>
        <end position="326"/>
    </location>
</feature>
<feature type="transmembrane region" description="Helical" evidence="4">
    <location>
        <begin position="145"/>
        <end position="164"/>
    </location>
</feature>
<dbReference type="Gene3D" id="1.20.1250.20">
    <property type="entry name" value="MFS general substrate transporter like domains"/>
    <property type="match status" value="2"/>
</dbReference>
<feature type="transmembrane region" description="Helical" evidence="4">
    <location>
        <begin position="247"/>
        <end position="268"/>
    </location>
</feature>
<sequence>MTHHETGAARRQDAFVLDGLSFLLADVQDNLGVFLAGLLATYGWSADATGVAISAGGAGAVLARLFGGRALDSLSRRRIMLGACCVLTACAVAVAAVSPGFWQVTLVHCLAGGAGALFSPILAAISRQTAGARGYVARMGRNESFNHLGNALIACLMGVAGSTVAPVAPLWAISGLATVALVLALLLSSRADQPPAPASVGDEAGGGPEHRALFTFLLCYFLFNLANGAMVPLMIERHAAFHFGSASAMSAICIIVAQATMVPVAYVIGRSADTRRRKPLFLLALALQPLRDLLMTASAGWPTIVAAQMLDGLSSGIVLVLFFAGLSDLSRGGGRPNTLIGIGLAAGTVGALLSNVGSGLLTTYFGFNTAFLALSVCGCAVFALYLLAMPETHELETPVPKARPA</sequence>
<evidence type="ECO:0000256" key="1">
    <source>
        <dbReference type="ARBA" id="ARBA00022692"/>
    </source>
</evidence>
<dbReference type="Pfam" id="PF07690">
    <property type="entry name" value="MFS_1"/>
    <property type="match status" value="2"/>
</dbReference>
<keyword evidence="1 4" id="KW-0812">Transmembrane</keyword>
<dbReference type="PANTHER" id="PTHR23539:SF1">
    <property type="entry name" value="MAJOR FACILITATOR SUPERFAMILY (MFS) PROFILE DOMAIN-CONTAINING PROTEIN"/>
    <property type="match status" value="1"/>
</dbReference>
<reference evidence="6 7" key="1">
    <citation type="submission" date="2020-06" db="EMBL/GenBank/DDBJ databases">
        <title>Description of novel acetic acid bacteria.</title>
        <authorList>
            <person name="Sombolestani A."/>
        </authorList>
    </citation>
    <scope>NUCLEOTIDE SEQUENCE [LARGE SCALE GENOMIC DNA]</scope>
    <source>
        <strain evidence="6 7">LMG 27010</strain>
    </source>
</reference>
<feature type="transmembrane region" description="Helical" evidence="4">
    <location>
        <begin position="338"/>
        <end position="358"/>
    </location>
</feature>
<dbReference type="PANTHER" id="PTHR23539">
    <property type="entry name" value="MFS TRANSPORTER"/>
    <property type="match status" value="1"/>
</dbReference>
<protein>
    <submittedName>
        <fullName evidence="6">MFS transporter</fullName>
    </submittedName>
</protein>
<comment type="caution">
    <text evidence="6">The sequence shown here is derived from an EMBL/GenBank/DDBJ whole genome shotgun (WGS) entry which is preliminary data.</text>
</comment>
<keyword evidence="7" id="KW-1185">Reference proteome</keyword>
<proteinExistence type="predicted"/>
<evidence type="ECO:0000313" key="7">
    <source>
        <dbReference type="Proteomes" id="UP000585665"/>
    </source>
</evidence>
<keyword evidence="2 4" id="KW-1133">Transmembrane helix</keyword>
<accession>A0A850PG84</accession>
<feature type="domain" description="Major facilitator superfamily (MFS) profile" evidence="5">
    <location>
        <begin position="212"/>
        <end position="405"/>
    </location>
</feature>
<feature type="transmembrane region" description="Helical" evidence="4">
    <location>
        <begin position="48"/>
        <end position="67"/>
    </location>
</feature>
<organism evidence="6 7">
    <name type="scientific">Ameyamaea chiangmaiensis</name>
    <dbReference type="NCBI Taxonomy" id="442969"/>
    <lineage>
        <taxon>Bacteria</taxon>
        <taxon>Pseudomonadati</taxon>
        <taxon>Pseudomonadota</taxon>
        <taxon>Alphaproteobacteria</taxon>
        <taxon>Acetobacterales</taxon>
        <taxon>Acetobacteraceae</taxon>
        <taxon>Ameyamaea</taxon>
    </lineage>
</organism>
<dbReference type="InterPro" id="IPR036259">
    <property type="entry name" value="MFS_trans_sf"/>
</dbReference>
<dbReference type="RefSeq" id="WP_176613144.1">
    <property type="nucleotide sequence ID" value="NZ_JABXXR010000030.1"/>
</dbReference>
<dbReference type="Proteomes" id="UP000585665">
    <property type="component" value="Unassembled WGS sequence"/>
</dbReference>
<evidence type="ECO:0000256" key="2">
    <source>
        <dbReference type="ARBA" id="ARBA00022989"/>
    </source>
</evidence>
<evidence type="ECO:0000256" key="4">
    <source>
        <dbReference type="SAM" id="Phobius"/>
    </source>
</evidence>
<evidence type="ECO:0000313" key="6">
    <source>
        <dbReference type="EMBL" id="NVN40171.1"/>
    </source>
</evidence>
<name>A0A850PG84_9PROT</name>
<feature type="transmembrane region" description="Helical" evidence="4">
    <location>
        <begin position="364"/>
        <end position="387"/>
    </location>
</feature>
<dbReference type="InterPro" id="IPR011701">
    <property type="entry name" value="MFS"/>
</dbReference>